<sequence length="54" mass="6674">MIILIHKEQFHRFKNIGNAVHFLRQATGKPICKWMLEDALKHEQRLFEWQVRRM</sequence>
<dbReference type="EMBL" id="AZFY01000138">
    <property type="protein sequence ID" value="KRM02783.1"/>
    <property type="molecule type" value="Genomic_DNA"/>
</dbReference>
<dbReference type="AlphaFoldDB" id="A0A0R1VBL0"/>
<comment type="caution">
    <text evidence="1">The sequence shown here is derived from an EMBL/GenBank/DDBJ whole genome shotgun (WGS) entry which is preliminary data.</text>
</comment>
<dbReference type="PATRIC" id="fig|1423743.5.peg.1250"/>
<name>A0A0R1VBL0_9LACO</name>
<proteinExistence type="predicted"/>
<keyword evidence="2" id="KW-1185">Reference proteome</keyword>
<gene>
    <name evidence="1" type="ORF">FD41_GL001205</name>
</gene>
<dbReference type="Proteomes" id="UP000051966">
    <property type="component" value="Unassembled WGS sequence"/>
</dbReference>
<accession>A0A0R1VBL0</accession>
<organism evidence="1 2">
    <name type="scientific">Lentilactobacillus farraginis DSM 18382 = JCM 14108</name>
    <dbReference type="NCBI Taxonomy" id="1423743"/>
    <lineage>
        <taxon>Bacteria</taxon>
        <taxon>Bacillati</taxon>
        <taxon>Bacillota</taxon>
        <taxon>Bacilli</taxon>
        <taxon>Lactobacillales</taxon>
        <taxon>Lactobacillaceae</taxon>
        <taxon>Lentilactobacillus</taxon>
    </lineage>
</organism>
<evidence type="ECO:0000313" key="2">
    <source>
        <dbReference type="Proteomes" id="UP000051966"/>
    </source>
</evidence>
<evidence type="ECO:0000313" key="1">
    <source>
        <dbReference type="EMBL" id="KRM02783.1"/>
    </source>
</evidence>
<protein>
    <submittedName>
        <fullName evidence="1">Uncharacterized protein</fullName>
    </submittedName>
</protein>
<reference evidence="1 2" key="1">
    <citation type="journal article" date="2015" name="Genome Announc.">
        <title>Expanding the biotechnology potential of lactobacilli through comparative genomics of 213 strains and associated genera.</title>
        <authorList>
            <person name="Sun Z."/>
            <person name="Harris H.M."/>
            <person name="McCann A."/>
            <person name="Guo C."/>
            <person name="Argimon S."/>
            <person name="Zhang W."/>
            <person name="Yang X."/>
            <person name="Jeffery I.B."/>
            <person name="Cooney J.C."/>
            <person name="Kagawa T.F."/>
            <person name="Liu W."/>
            <person name="Song Y."/>
            <person name="Salvetti E."/>
            <person name="Wrobel A."/>
            <person name="Rasinkangas P."/>
            <person name="Parkhill J."/>
            <person name="Rea M.C."/>
            <person name="O'Sullivan O."/>
            <person name="Ritari J."/>
            <person name="Douillard F.P."/>
            <person name="Paul Ross R."/>
            <person name="Yang R."/>
            <person name="Briner A.E."/>
            <person name="Felis G.E."/>
            <person name="de Vos W.M."/>
            <person name="Barrangou R."/>
            <person name="Klaenhammer T.R."/>
            <person name="Caufield P.W."/>
            <person name="Cui Y."/>
            <person name="Zhang H."/>
            <person name="O'Toole P.W."/>
        </authorList>
    </citation>
    <scope>NUCLEOTIDE SEQUENCE [LARGE SCALE GENOMIC DNA]</scope>
    <source>
        <strain evidence="1 2">DSM 18382</strain>
    </source>
</reference>
<dbReference type="RefSeq" id="WP_156654989.1">
    <property type="nucleotide sequence ID" value="NZ_AZFY01000138.1"/>
</dbReference>